<comment type="caution">
    <text evidence="2">The sequence shown here is derived from an EMBL/GenBank/DDBJ whole genome shotgun (WGS) entry which is preliminary data.</text>
</comment>
<keyword evidence="3" id="KW-1185">Reference proteome</keyword>
<proteinExistence type="predicted"/>
<keyword evidence="1" id="KW-1133">Transmembrane helix</keyword>
<organism evidence="2 3">
    <name type="scientific">Qipengyuania atrilutea</name>
    <dbReference type="NCBI Taxonomy" id="2744473"/>
    <lineage>
        <taxon>Bacteria</taxon>
        <taxon>Pseudomonadati</taxon>
        <taxon>Pseudomonadota</taxon>
        <taxon>Alphaproteobacteria</taxon>
        <taxon>Sphingomonadales</taxon>
        <taxon>Erythrobacteraceae</taxon>
        <taxon>Qipengyuania</taxon>
    </lineage>
</organism>
<gene>
    <name evidence="2" type="ORF">HUV48_04325</name>
</gene>
<dbReference type="RefSeq" id="WP_176266501.1">
    <property type="nucleotide sequence ID" value="NZ_JABWGV010000001.1"/>
</dbReference>
<name>A0A850H1Z2_9SPHN</name>
<dbReference type="EMBL" id="JABWGV010000001">
    <property type="protein sequence ID" value="NVD44242.1"/>
    <property type="molecule type" value="Genomic_DNA"/>
</dbReference>
<evidence type="ECO:0000313" key="2">
    <source>
        <dbReference type="EMBL" id="NVD44242.1"/>
    </source>
</evidence>
<evidence type="ECO:0000256" key="1">
    <source>
        <dbReference type="SAM" id="Phobius"/>
    </source>
</evidence>
<dbReference type="Pfam" id="PF04964">
    <property type="entry name" value="Flp_Fap"/>
    <property type="match status" value="1"/>
</dbReference>
<keyword evidence="1" id="KW-0812">Transmembrane</keyword>
<reference evidence="2 3" key="1">
    <citation type="submission" date="2020-06" db="EMBL/GenBank/DDBJ databases">
        <title>Altererythrobacter sp. HHU K3-1.</title>
        <authorList>
            <person name="Zhang D."/>
            <person name="Xue H."/>
        </authorList>
    </citation>
    <scope>NUCLEOTIDE SEQUENCE [LARGE SCALE GENOMIC DNA]</scope>
    <source>
        <strain evidence="2 3">HHU K3-1</strain>
    </source>
</reference>
<protein>
    <submittedName>
        <fullName evidence="2">Flp family type IVb pilin</fullName>
    </submittedName>
</protein>
<keyword evidence="1" id="KW-0472">Membrane</keyword>
<dbReference type="AlphaFoldDB" id="A0A850H1Z2"/>
<feature type="transmembrane region" description="Helical" evidence="1">
    <location>
        <begin position="20"/>
        <end position="43"/>
    </location>
</feature>
<dbReference type="Proteomes" id="UP000561438">
    <property type="component" value="Unassembled WGS sequence"/>
</dbReference>
<accession>A0A850H1Z2</accession>
<dbReference type="InterPro" id="IPR007047">
    <property type="entry name" value="Flp_Fap"/>
</dbReference>
<evidence type="ECO:0000313" key="3">
    <source>
        <dbReference type="Proteomes" id="UP000561438"/>
    </source>
</evidence>
<sequence>MKTILKSFRQDESGATAVEYGLILAMICIAALVAFSNAGTAAANMWNGSSNTIIAATEKAKS</sequence>